<evidence type="ECO:0008006" key="4">
    <source>
        <dbReference type="Google" id="ProtNLM"/>
    </source>
</evidence>
<gene>
    <name evidence="2" type="ORF">Tco_0600276</name>
</gene>
<evidence type="ECO:0000256" key="1">
    <source>
        <dbReference type="SAM" id="MobiDB-lite"/>
    </source>
</evidence>
<keyword evidence="3" id="KW-1185">Reference proteome</keyword>
<accession>A0ABQ4WBF5</accession>
<sequence length="145" mass="15844">MSFSKRPGKNTPQYYTKPLDSLKNWNNRFFWVDEKVFPTVVSWRMAATKNDKPKANTYSVVDVATLDTHPTASHVIQMVDAIELSTSSGTPSTVKRSHLDFSNEDAPLPVTQGAEAGVHGPTAGEQEIPVTDDAEATEAAVKPNL</sequence>
<reference evidence="2" key="1">
    <citation type="journal article" date="2022" name="Int. J. Mol. Sci.">
        <title>Draft Genome of Tanacetum Coccineum: Genomic Comparison of Closely Related Tanacetum-Family Plants.</title>
        <authorList>
            <person name="Yamashiro T."/>
            <person name="Shiraishi A."/>
            <person name="Nakayama K."/>
            <person name="Satake H."/>
        </authorList>
    </citation>
    <scope>NUCLEOTIDE SEQUENCE</scope>
</reference>
<name>A0ABQ4WBF5_9ASTR</name>
<protein>
    <recommendedName>
        <fullName evidence="4">Transposase (Putative), gypsy type</fullName>
    </recommendedName>
</protein>
<feature type="region of interest" description="Disordered" evidence="1">
    <location>
        <begin position="86"/>
        <end position="145"/>
    </location>
</feature>
<dbReference type="Proteomes" id="UP001151760">
    <property type="component" value="Unassembled WGS sequence"/>
</dbReference>
<organism evidence="2 3">
    <name type="scientific">Tanacetum coccineum</name>
    <dbReference type="NCBI Taxonomy" id="301880"/>
    <lineage>
        <taxon>Eukaryota</taxon>
        <taxon>Viridiplantae</taxon>
        <taxon>Streptophyta</taxon>
        <taxon>Embryophyta</taxon>
        <taxon>Tracheophyta</taxon>
        <taxon>Spermatophyta</taxon>
        <taxon>Magnoliopsida</taxon>
        <taxon>eudicotyledons</taxon>
        <taxon>Gunneridae</taxon>
        <taxon>Pentapetalae</taxon>
        <taxon>asterids</taxon>
        <taxon>campanulids</taxon>
        <taxon>Asterales</taxon>
        <taxon>Asteraceae</taxon>
        <taxon>Asteroideae</taxon>
        <taxon>Anthemideae</taxon>
        <taxon>Anthemidinae</taxon>
        <taxon>Tanacetum</taxon>
    </lineage>
</organism>
<comment type="caution">
    <text evidence="2">The sequence shown here is derived from an EMBL/GenBank/DDBJ whole genome shotgun (WGS) entry which is preliminary data.</text>
</comment>
<dbReference type="EMBL" id="BQNB010008495">
    <property type="protein sequence ID" value="GJS50155.1"/>
    <property type="molecule type" value="Genomic_DNA"/>
</dbReference>
<reference evidence="2" key="2">
    <citation type="submission" date="2022-01" db="EMBL/GenBank/DDBJ databases">
        <authorList>
            <person name="Yamashiro T."/>
            <person name="Shiraishi A."/>
            <person name="Satake H."/>
            <person name="Nakayama K."/>
        </authorList>
    </citation>
    <scope>NUCLEOTIDE SEQUENCE</scope>
</reference>
<evidence type="ECO:0000313" key="3">
    <source>
        <dbReference type="Proteomes" id="UP001151760"/>
    </source>
</evidence>
<proteinExistence type="predicted"/>
<evidence type="ECO:0000313" key="2">
    <source>
        <dbReference type="EMBL" id="GJS50155.1"/>
    </source>
</evidence>